<dbReference type="Proteomes" id="UP001589619">
    <property type="component" value="Unassembled WGS sequence"/>
</dbReference>
<evidence type="ECO:0000313" key="11">
    <source>
        <dbReference type="Proteomes" id="UP001589619"/>
    </source>
</evidence>
<keyword evidence="11" id="KW-1185">Reference proteome</keyword>
<organism evidence="10 11">
    <name type="scientific">Paenibacillus hodogayensis</name>
    <dbReference type="NCBI Taxonomy" id="279208"/>
    <lineage>
        <taxon>Bacteria</taxon>
        <taxon>Bacillati</taxon>
        <taxon>Bacillota</taxon>
        <taxon>Bacilli</taxon>
        <taxon>Bacillales</taxon>
        <taxon>Paenibacillaceae</taxon>
        <taxon>Paenibacillus</taxon>
    </lineage>
</organism>
<comment type="caution">
    <text evidence="10">The sequence shown here is derived from an EMBL/GenBank/DDBJ whole genome shotgun (WGS) entry which is preliminary data.</text>
</comment>
<dbReference type="Gene3D" id="6.10.250.690">
    <property type="match status" value="1"/>
</dbReference>
<evidence type="ECO:0000256" key="1">
    <source>
        <dbReference type="ARBA" id="ARBA00022553"/>
    </source>
</evidence>
<keyword evidence="3" id="KW-0805">Transcription regulation</keyword>
<keyword evidence="4 7" id="KW-0238">DNA-binding</keyword>
<gene>
    <name evidence="10" type="ORF">ACFFNY_32880</name>
</gene>
<reference evidence="10 11" key="1">
    <citation type="submission" date="2024-09" db="EMBL/GenBank/DDBJ databases">
        <authorList>
            <person name="Sun Q."/>
            <person name="Mori K."/>
        </authorList>
    </citation>
    <scope>NUCLEOTIDE SEQUENCE [LARGE SCALE GENOMIC DNA]</scope>
    <source>
        <strain evidence="10 11">JCM 12520</strain>
    </source>
</reference>
<name>A0ABV5W7P6_9BACL</name>
<evidence type="ECO:0000259" key="9">
    <source>
        <dbReference type="PROSITE" id="PS51755"/>
    </source>
</evidence>
<keyword evidence="1 6" id="KW-0597">Phosphoprotein</keyword>
<feature type="domain" description="OmpR/PhoB-type" evidence="9">
    <location>
        <begin position="132"/>
        <end position="230"/>
    </location>
</feature>
<dbReference type="InterPro" id="IPR039420">
    <property type="entry name" value="WalR-like"/>
</dbReference>
<dbReference type="PANTHER" id="PTHR48111:SF22">
    <property type="entry name" value="REGULATOR OF RPOS"/>
    <property type="match status" value="1"/>
</dbReference>
<evidence type="ECO:0000256" key="6">
    <source>
        <dbReference type="PROSITE-ProRule" id="PRU00169"/>
    </source>
</evidence>
<evidence type="ECO:0000256" key="3">
    <source>
        <dbReference type="ARBA" id="ARBA00023015"/>
    </source>
</evidence>
<evidence type="ECO:0000256" key="2">
    <source>
        <dbReference type="ARBA" id="ARBA00023012"/>
    </source>
</evidence>
<dbReference type="SUPFAM" id="SSF46894">
    <property type="entry name" value="C-terminal effector domain of the bipartite response regulators"/>
    <property type="match status" value="1"/>
</dbReference>
<evidence type="ECO:0000256" key="5">
    <source>
        <dbReference type="ARBA" id="ARBA00023163"/>
    </source>
</evidence>
<evidence type="ECO:0000259" key="8">
    <source>
        <dbReference type="PROSITE" id="PS50110"/>
    </source>
</evidence>
<evidence type="ECO:0000256" key="4">
    <source>
        <dbReference type="ARBA" id="ARBA00023125"/>
    </source>
</evidence>
<dbReference type="InterPro" id="IPR001789">
    <property type="entry name" value="Sig_transdc_resp-reg_receiver"/>
</dbReference>
<evidence type="ECO:0000256" key="7">
    <source>
        <dbReference type="PROSITE-ProRule" id="PRU01091"/>
    </source>
</evidence>
<dbReference type="InterPro" id="IPR036388">
    <property type="entry name" value="WH-like_DNA-bd_sf"/>
</dbReference>
<dbReference type="SMART" id="SM00448">
    <property type="entry name" value="REC"/>
    <property type="match status" value="1"/>
</dbReference>
<dbReference type="Pfam" id="PF00486">
    <property type="entry name" value="Trans_reg_C"/>
    <property type="match status" value="1"/>
</dbReference>
<dbReference type="Gene3D" id="3.40.50.2300">
    <property type="match status" value="1"/>
</dbReference>
<keyword evidence="5" id="KW-0804">Transcription</keyword>
<sequence length="235" mass="27229">MSFQILIVEDDENIARLLELELGYEGFHVGRADTGKSGLSKALSDNWDLILLDIMIPEMNGLEVLRRFRQTDIRTPVILLTARDEIPDIVSGLDQGANDYMTKPFEIEELLARIRACIRSNRLSDKETIDHEALITLNGLSLHKKTREVKRDGARIDLTPKEYDLLLYLMENRNQVLSREQIISHVWGFDFIGDTNVVDVYIRYLRKKIDYPFDDQLIQTYRGVGYSIKESENEH</sequence>
<dbReference type="InterPro" id="IPR001867">
    <property type="entry name" value="OmpR/PhoB-type_DNA-bd"/>
</dbReference>
<dbReference type="PROSITE" id="PS51755">
    <property type="entry name" value="OMPR_PHOB"/>
    <property type="match status" value="1"/>
</dbReference>
<dbReference type="SUPFAM" id="SSF52172">
    <property type="entry name" value="CheY-like"/>
    <property type="match status" value="1"/>
</dbReference>
<feature type="domain" description="Response regulatory" evidence="8">
    <location>
        <begin position="4"/>
        <end position="118"/>
    </location>
</feature>
<dbReference type="InterPro" id="IPR016032">
    <property type="entry name" value="Sig_transdc_resp-reg_C-effctor"/>
</dbReference>
<dbReference type="Pfam" id="PF00072">
    <property type="entry name" value="Response_reg"/>
    <property type="match status" value="1"/>
</dbReference>
<protein>
    <submittedName>
        <fullName evidence="10">Response regulator transcription factor</fullName>
    </submittedName>
</protein>
<dbReference type="RefSeq" id="WP_344917524.1">
    <property type="nucleotide sequence ID" value="NZ_BAAAYO010000021.1"/>
</dbReference>
<dbReference type="Gene3D" id="1.10.10.10">
    <property type="entry name" value="Winged helix-like DNA-binding domain superfamily/Winged helix DNA-binding domain"/>
    <property type="match status" value="1"/>
</dbReference>
<dbReference type="PANTHER" id="PTHR48111">
    <property type="entry name" value="REGULATOR OF RPOS"/>
    <property type="match status" value="1"/>
</dbReference>
<dbReference type="CDD" id="cd00383">
    <property type="entry name" value="trans_reg_C"/>
    <property type="match status" value="1"/>
</dbReference>
<dbReference type="EMBL" id="JBHMAG010000022">
    <property type="protein sequence ID" value="MFB9756397.1"/>
    <property type="molecule type" value="Genomic_DNA"/>
</dbReference>
<accession>A0ABV5W7P6</accession>
<feature type="modified residue" description="4-aspartylphosphate" evidence="6">
    <location>
        <position position="53"/>
    </location>
</feature>
<dbReference type="PROSITE" id="PS50110">
    <property type="entry name" value="RESPONSE_REGULATORY"/>
    <property type="match status" value="1"/>
</dbReference>
<proteinExistence type="predicted"/>
<evidence type="ECO:0000313" key="10">
    <source>
        <dbReference type="EMBL" id="MFB9756397.1"/>
    </source>
</evidence>
<dbReference type="SMART" id="SM00862">
    <property type="entry name" value="Trans_reg_C"/>
    <property type="match status" value="1"/>
</dbReference>
<keyword evidence="2" id="KW-0902">Two-component regulatory system</keyword>
<dbReference type="InterPro" id="IPR011006">
    <property type="entry name" value="CheY-like_superfamily"/>
</dbReference>
<feature type="DNA-binding region" description="OmpR/PhoB-type" evidence="7">
    <location>
        <begin position="132"/>
        <end position="230"/>
    </location>
</feature>